<dbReference type="EMBL" id="JQ844167">
    <property type="protein sequence ID" value="AGS51660.1"/>
    <property type="molecule type" value="Genomic_DNA"/>
</dbReference>
<organism evidence="1">
    <name type="scientific">uncultured bacterium contig00026</name>
    <dbReference type="NCBI Taxonomy" id="1181515"/>
    <lineage>
        <taxon>Bacteria</taxon>
        <taxon>environmental samples</taxon>
    </lineage>
</organism>
<protein>
    <submittedName>
        <fullName evidence="1">Uncharacterized protein</fullName>
    </submittedName>
</protein>
<evidence type="ECO:0000313" key="1">
    <source>
        <dbReference type="EMBL" id="AGS51660.1"/>
    </source>
</evidence>
<dbReference type="AlphaFoldDB" id="A0A806KJM4"/>
<reference evidence="1" key="1">
    <citation type="submission" date="2012-03" db="EMBL/GenBank/DDBJ databases">
        <title>Functional metagenomics reveals considerable lignocellulase gene clusters in the gut microbiome of a wood-feeding higher termite.</title>
        <authorList>
            <person name="Liu N."/>
        </authorList>
    </citation>
    <scope>NUCLEOTIDE SEQUENCE</scope>
</reference>
<proteinExistence type="predicted"/>
<accession>A0A806KJM4</accession>
<sequence>MGCGGDGDGNDPPPDTEGWVRDLVEIAGGPFTLKLANNYQYGDGYQGMMALHPVPDLLIDEFLDGYRIMKGNRFTLEMEFTFDKPFDAEKDKDMEIGLVDATQQAWIEYWGPLTWQGENGVQKITIAELAAATPGVTVISKTFDYTALQNASSVAPRANDLAFQFESTRGRRGDQNNAAVTAQEITLTFSKFILTKLPDIEIEDCCTVCILTVCEDCLNGLCGGDEGCGIEWCLPFVDEAVYGGTKLIIDLNGTPTDVNLTPRAFTDVINFFEDNTGYKFTRGNGWSGSFAQFILSDLTQYSKVTFKYQGLSGDITSKGVKLVARPGTTALIGTQGQSIPQWFGHDSGEYIVSNTVDVGTPALGKNSVYEVELNLDPAKIADCNDIAYVSIYIHSNASATVEDEVFPTAWKIWDIKFE</sequence>
<name>A0A806KJM4_9BACT</name>